<feature type="compositionally biased region" description="Polar residues" evidence="2">
    <location>
        <begin position="437"/>
        <end position="450"/>
    </location>
</feature>
<feature type="compositionally biased region" description="Basic residues" evidence="2">
    <location>
        <begin position="73"/>
        <end position="84"/>
    </location>
</feature>
<comment type="caution">
    <text evidence="3">The sequence shown here is derived from an EMBL/GenBank/DDBJ whole genome shotgun (WGS) entry which is preliminary data.</text>
</comment>
<feature type="coiled-coil region" evidence="1">
    <location>
        <begin position="235"/>
        <end position="269"/>
    </location>
</feature>
<accession>A0AAV8RD70</accession>
<reference evidence="3 4" key="1">
    <citation type="submission" date="2022-12" db="EMBL/GenBank/DDBJ databases">
        <title>Chromosome-scale assembly of the Ensete ventricosum genome.</title>
        <authorList>
            <person name="Dussert Y."/>
            <person name="Stocks J."/>
            <person name="Wendawek A."/>
            <person name="Woldeyes F."/>
            <person name="Nichols R.A."/>
            <person name="Borrell J.S."/>
        </authorList>
    </citation>
    <scope>NUCLEOTIDE SEQUENCE [LARGE SCALE GENOMIC DNA]</scope>
    <source>
        <strain evidence="4">cv. Maze</strain>
        <tissue evidence="3">Seeds</tissue>
    </source>
</reference>
<proteinExistence type="predicted"/>
<feature type="compositionally biased region" description="Polar residues" evidence="2">
    <location>
        <begin position="89"/>
        <end position="101"/>
    </location>
</feature>
<organism evidence="3 4">
    <name type="scientific">Ensete ventricosum</name>
    <name type="common">Abyssinian banana</name>
    <name type="synonym">Musa ensete</name>
    <dbReference type="NCBI Taxonomy" id="4639"/>
    <lineage>
        <taxon>Eukaryota</taxon>
        <taxon>Viridiplantae</taxon>
        <taxon>Streptophyta</taxon>
        <taxon>Embryophyta</taxon>
        <taxon>Tracheophyta</taxon>
        <taxon>Spermatophyta</taxon>
        <taxon>Magnoliopsida</taxon>
        <taxon>Liliopsida</taxon>
        <taxon>Zingiberales</taxon>
        <taxon>Musaceae</taxon>
        <taxon>Ensete</taxon>
    </lineage>
</organism>
<dbReference type="PANTHER" id="PTHR34466">
    <property type="entry name" value="OS11G0129800 PROTEIN"/>
    <property type="match status" value="1"/>
</dbReference>
<keyword evidence="1" id="KW-0175">Coiled coil</keyword>
<evidence type="ECO:0000313" key="4">
    <source>
        <dbReference type="Proteomes" id="UP001222027"/>
    </source>
</evidence>
<dbReference type="EMBL" id="JAQQAF010000003">
    <property type="protein sequence ID" value="KAJ8497219.1"/>
    <property type="molecule type" value="Genomic_DNA"/>
</dbReference>
<feature type="compositionally biased region" description="Low complexity" evidence="2">
    <location>
        <begin position="7"/>
        <end position="24"/>
    </location>
</feature>
<dbReference type="AlphaFoldDB" id="A0AAV8RD70"/>
<feature type="compositionally biased region" description="Low complexity" evidence="2">
    <location>
        <begin position="43"/>
        <end position="52"/>
    </location>
</feature>
<keyword evidence="4" id="KW-1185">Reference proteome</keyword>
<feature type="region of interest" description="Disordered" evidence="2">
    <location>
        <begin position="1"/>
        <end position="101"/>
    </location>
</feature>
<feature type="region of interest" description="Disordered" evidence="2">
    <location>
        <begin position="414"/>
        <end position="450"/>
    </location>
</feature>
<name>A0AAV8RD70_ENSVE</name>
<evidence type="ECO:0000313" key="3">
    <source>
        <dbReference type="EMBL" id="KAJ8497219.1"/>
    </source>
</evidence>
<gene>
    <name evidence="3" type="ORF">OPV22_007771</name>
</gene>
<evidence type="ECO:0000256" key="2">
    <source>
        <dbReference type="SAM" id="MobiDB-lite"/>
    </source>
</evidence>
<protein>
    <submittedName>
        <fullName evidence="3">Uncharacterized protein</fullName>
    </submittedName>
</protein>
<sequence>MTTAAFRSATGRSSIGGRAAARSACDTGSSGSDEGPRRRSRSLSRFSGRFPPVSAGGGRFSDAPRQGVSNSVLRRRRSVSVARHRCSDSENNMDSLSSSTQVISRISDNGILQQPSSHRPVNNVHVLERTMSHKDFFHSHGSYSSHSSSLTDVEAGDFHSRKHGIEKTIQAVYSQEKGENPIGDDEGIGLYEVVRKEVRHAVEEIRTELQKVMLNNEASGIISDDSIQPKSSEVLQAISEIRRNYTTKLEQSEKRKHDLLAELAMEEERGQELSKIVKELLPSPKISAVPERQSQSRRRSKDRTRLSKCLTAEAEKYLEDFLSNVEDTDISSFDEERSDVSSMVRDPGLSNSVAGTYERVLKTAPLPVDGDGVVLPWLEWETSVSPSSPCKSKEASGGFSNCYRTASSFGSGSFDGNESSSVVYGDPSRSKFGAENHQGSSGDSRTTESSFDMDEYLNLKQSEDMICERLRQRRRIESGSMILCGRFSAYIW</sequence>
<dbReference type="PANTHER" id="PTHR34466:SF1">
    <property type="entry name" value="OS06G0609800 PROTEIN"/>
    <property type="match status" value="1"/>
</dbReference>
<evidence type="ECO:0000256" key="1">
    <source>
        <dbReference type="SAM" id="Coils"/>
    </source>
</evidence>
<dbReference type="Proteomes" id="UP001222027">
    <property type="component" value="Unassembled WGS sequence"/>
</dbReference>